<sequence>MIDLYLSPSCTSCRKARAWFQSHKVPFVEHNILTQPMTTNDLRQILTKTENGTEDIISTRSKVFQKLAVDVDNLTINELLDLVTEFPSLLRRPIITDSKHLQIGFNEDEIRAFLPREYRRAEMLTTTD</sequence>
<name>A0A1V0PF66_LACLC</name>
<dbReference type="InterPro" id="IPR036249">
    <property type="entry name" value="Thioredoxin-like_sf"/>
</dbReference>
<evidence type="ECO:0000256" key="5">
    <source>
        <dbReference type="ARBA" id="ARBA00023284"/>
    </source>
</evidence>
<dbReference type="NCBIfam" id="NF002459">
    <property type="entry name" value="PRK01655.1"/>
    <property type="match status" value="1"/>
</dbReference>
<evidence type="ECO:0000256" key="2">
    <source>
        <dbReference type="ARBA" id="ARBA00023015"/>
    </source>
</evidence>
<protein>
    <recommendedName>
        <fullName evidence="6">Global transcriptional regulator Spx</fullName>
    </recommendedName>
</protein>
<organism evidence="7">
    <name type="scientific">Lactococcus lactis subsp. cremoris</name>
    <name type="common">Streptococcus cremoris</name>
    <dbReference type="NCBI Taxonomy" id="1359"/>
    <lineage>
        <taxon>Bacteria</taxon>
        <taxon>Bacillati</taxon>
        <taxon>Bacillota</taxon>
        <taxon>Bacilli</taxon>
        <taxon>Lactobacillales</taxon>
        <taxon>Streptococcaceae</taxon>
        <taxon>Lactococcus</taxon>
    </lineage>
</organism>
<dbReference type="InterPro" id="IPR023731">
    <property type="entry name" value="Spx"/>
</dbReference>
<keyword evidence="2 6" id="KW-0805">Transcription regulation</keyword>
<feature type="disulfide bond" description="Redox-active" evidence="6">
    <location>
        <begin position="10"/>
        <end position="13"/>
    </location>
</feature>
<dbReference type="CDD" id="cd03032">
    <property type="entry name" value="ArsC_Spx"/>
    <property type="match status" value="1"/>
</dbReference>
<dbReference type="InterPro" id="IPR006660">
    <property type="entry name" value="Arsenate_reductase-like"/>
</dbReference>
<evidence type="ECO:0000256" key="1">
    <source>
        <dbReference type="ARBA" id="ARBA00022490"/>
    </source>
</evidence>
<dbReference type="EMBL" id="CP015899">
    <property type="protein sequence ID" value="ARE27845.2"/>
    <property type="molecule type" value="Genomic_DNA"/>
</dbReference>
<dbReference type="NCBIfam" id="TIGR01617">
    <property type="entry name" value="arsC_related"/>
    <property type="match status" value="1"/>
</dbReference>
<keyword evidence="3 6" id="KW-1015">Disulfide bond</keyword>
<dbReference type="Gene3D" id="3.40.30.10">
    <property type="entry name" value="Glutaredoxin"/>
    <property type="match status" value="1"/>
</dbReference>
<dbReference type="PROSITE" id="PS51353">
    <property type="entry name" value="ARSC"/>
    <property type="match status" value="1"/>
</dbReference>
<dbReference type="AlphaFoldDB" id="A0A1V0PF66"/>
<reference evidence="7" key="2">
    <citation type="submission" date="2023-03" db="EMBL/GenBank/DDBJ databases">
        <authorList>
            <person name="McDonnell B."/>
        </authorList>
    </citation>
    <scope>NUCLEOTIDE SEQUENCE</scope>
    <source>
        <strain evidence="7">JM1</strain>
    </source>
</reference>
<evidence type="ECO:0000256" key="3">
    <source>
        <dbReference type="ARBA" id="ARBA00023157"/>
    </source>
</evidence>
<dbReference type="RefSeq" id="WP_063280739.1">
    <property type="nucleotide sequence ID" value="NZ_CP015899.2"/>
</dbReference>
<comment type="similarity">
    <text evidence="6">Belongs to the ArsC family. Spx subfamily.</text>
</comment>
<keyword evidence="1 6" id="KW-0963">Cytoplasm</keyword>
<evidence type="ECO:0000256" key="4">
    <source>
        <dbReference type="ARBA" id="ARBA00023163"/>
    </source>
</evidence>
<keyword evidence="5 6" id="KW-0676">Redox-active center</keyword>
<reference evidence="7" key="1">
    <citation type="journal article" date="2017" name="BMC Genomics">
        <title>Comparative and functional genomics of the Lactococcus lactis taxon; insights into evolution and niche adaptation.</title>
        <authorList>
            <person name="Kelleher P."/>
            <person name="Bottacini F."/>
            <person name="Mahony J."/>
            <person name="Kilcawley K.N."/>
            <person name="van Sinderen D."/>
        </authorList>
    </citation>
    <scope>NUCLEOTIDE SEQUENCE [LARGE SCALE GENOMIC DNA]</scope>
    <source>
        <strain evidence="7">JM1</strain>
    </source>
</reference>
<comment type="subcellular location">
    <subcellularLocation>
        <location evidence="6">Cytoplasm</location>
    </subcellularLocation>
</comment>
<comment type="function">
    <text evidence="6">Global transcriptional regulator that plays a key role in stress response and exerts either positive or negative regulation of genes. Acts by interacting with the C-terminal domain of the alpha subunit of the RNA polymerase (RNAP). This interaction can enhance binding of RNAP to the promoter region of target genes and stimulate their transcription, or block interaction of RNAP with activator.</text>
</comment>
<dbReference type="PANTHER" id="PTHR30041:SF7">
    <property type="entry name" value="GLOBAL TRANSCRIPTIONAL REGULATOR SPX"/>
    <property type="match status" value="1"/>
</dbReference>
<dbReference type="InterPro" id="IPR006504">
    <property type="entry name" value="Tscrpt_reg_Spx/MgsR"/>
</dbReference>
<dbReference type="GO" id="GO:0045892">
    <property type="term" value="P:negative regulation of DNA-templated transcription"/>
    <property type="evidence" value="ECO:0007669"/>
    <property type="project" value="InterPro"/>
</dbReference>
<dbReference type="Proteomes" id="UP000191806">
    <property type="component" value="Chromosome"/>
</dbReference>
<dbReference type="SUPFAM" id="SSF52833">
    <property type="entry name" value="Thioredoxin-like"/>
    <property type="match status" value="1"/>
</dbReference>
<proteinExistence type="inferred from homology"/>
<dbReference type="HAMAP" id="MF_01132">
    <property type="entry name" value="Spx"/>
    <property type="match status" value="1"/>
</dbReference>
<gene>
    <name evidence="6 7" type="primary">spx</name>
    <name evidence="7" type="ORF">LLJM1_0452</name>
</gene>
<evidence type="ECO:0000313" key="7">
    <source>
        <dbReference type="EMBL" id="ARE27845.2"/>
    </source>
</evidence>
<evidence type="ECO:0000256" key="6">
    <source>
        <dbReference type="HAMAP-Rule" id="MF_01132"/>
    </source>
</evidence>
<dbReference type="Pfam" id="PF03960">
    <property type="entry name" value="ArsC"/>
    <property type="match status" value="1"/>
</dbReference>
<dbReference type="GO" id="GO:0005737">
    <property type="term" value="C:cytoplasm"/>
    <property type="evidence" value="ECO:0007669"/>
    <property type="project" value="UniProtKB-SubCell"/>
</dbReference>
<accession>A0A1V0PF66</accession>
<comment type="subunit">
    <text evidence="6">Interacts with the C-terminal domain of the alpha subunit of the RNAP.</text>
</comment>
<keyword evidence="4 6" id="KW-0804">Transcription</keyword>
<dbReference type="PANTHER" id="PTHR30041">
    <property type="entry name" value="ARSENATE REDUCTASE"/>
    <property type="match status" value="1"/>
</dbReference>